<dbReference type="Pfam" id="PF01381">
    <property type="entry name" value="HTH_3"/>
    <property type="match status" value="1"/>
</dbReference>
<dbReference type="InterPro" id="IPR050807">
    <property type="entry name" value="TransReg_Diox_bact_type"/>
</dbReference>
<feature type="domain" description="HTH cro/C1-type" evidence="2">
    <location>
        <begin position="13"/>
        <end position="67"/>
    </location>
</feature>
<dbReference type="Proteomes" id="UP000183788">
    <property type="component" value="Unassembled WGS sequence"/>
</dbReference>
<dbReference type="InterPro" id="IPR010982">
    <property type="entry name" value="Lambda_DNA-bd_dom_sf"/>
</dbReference>
<dbReference type="STRING" id="1004.SAMN05661012_01104"/>
<keyword evidence="6" id="KW-1185">Reference proteome</keyword>
<dbReference type="Gene3D" id="2.60.120.10">
    <property type="entry name" value="Jelly Rolls"/>
    <property type="match status" value="1"/>
</dbReference>
<dbReference type="AlphaFoldDB" id="A0A1K1NAB8"/>
<dbReference type="InterPro" id="IPR011051">
    <property type="entry name" value="RmlC_Cupin_sf"/>
</dbReference>
<dbReference type="SMART" id="SM00530">
    <property type="entry name" value="HTH_XRE"/>
    <property type="match status" value="1"/>
</dbReference>
<dbReference type="RefSeq" id="WP_072357609.1">
    <property type="nucleotide sequence ID" value="NZ_CBHWAX010000077.1"/>
</dbReference>
<proteinExistence type="predicted"/>
<evidence type="ECO:0000313" key="3">
    <source>
        <dbReference type="EMBL" id="SFW32283.1"/>
    </source>
</evidence>
<evidence type="ECO:0000259" key="2">
    <source>
        <dbReference type="PROSITE" id="PS50943"/>
    </source>
</evidence>
<accession>A0A1K1NAB8</accession>
<evidence type="ECO:0000313" key="4">
    <source>
        <dbReference type="EMBL" id="WQG90955.1"/>
    </source>
</evidence>
<reference evidence="4 6" key="2">
    <citation type="submission" date="2023-11" db="EMBL/GenBank/DDBJ databases">
        <title>MicrobeMod: A computational toolkit for identifying prokaryotic methylation and restriction-modification with nanopore sequencing.</title>
        <authorList>
            <person name="Crits-Christoph A."/>
            <person name="Kang S.C."/>
            <person name="Lee H."/>
            <person name="Ostrov N."/>
        </authorList>
    </citation>
    <scope>NUCLEOTIDE SEQUENCE [LARGE SCALE GENOMIC DNA]</scope>
    <source>
        <strain evidence="4 6">ATCC 23090</strain>
    </source>
</reference>
<dbReference type="CDD" id="cd02209">
    <property type="entry name" value="cupin_XRE_C"/>
    <property type="match status" value="1"/>
</dbReference>
<reference evidence="3 5" key="1">
    <citation type="submission" date="2016-11" db="EMBL/GenBank/DDBJ databases">
        <authorList>
            <person name="Jaros S."/>
            <person name="Januszkiewicz K."/>
            <person name="Wedrychowicz H."/>
        </authorList>
    </citation>
    <scope>NUCLEOTIDE SEQUENCE [LARGE SCALE GENOMIC DNA]</scope>
    <source>
        <strain evidence="3 5">DSM 784</strain>
    </source>
</reference>
<sequence>MQEDILIQIGNKIKEIRKAKGITVQELASKADVSKGLISQIENNRTIPSLLVLMNIITSLDLDLNEFFKGIEQQASASHVIVKRSEEYYEFEKEKTKGFRYKRIMTRNLKNFPVDIVMLELKPGAKRSNMVKTEAYEYKYIIQGTVEYLINNEKHILYAGDSIFFDGRQGHRPANIGEDTALILVAYFFI</sequence>
<dbReference type="CDD" id="cd00093">
    <property type="entry name" value="HTH_XRE"/>
    <property type="match status" value="1"/>
</dbReference>
<gene>
    <name evidence="3" type="ORF">SAMN05661012_01104</name>
    <name evidence="4" type="ORF">SR876_05565</name>
</gene>
<dbReference type="EMBL" id="CP140154">
    <property type="protein sequence ID" value="WQG90955.1"/>
    <property type="molecule type" value="Genomic_DNA"/>
</dbReference>
<dbReference type="SUPFAM" id="SSF51182">
    <property type="entry name" value="RmlC-like cupins"/>
    <property type="match status" value="1"/>
</dbReference>
<keyword evidence="1" id="KW-0238">DNA-binding</keyword>
<dbReference type="GO" id="GO:0005829">
    <property type="term" value="C:cytosol"/>
    <property type="evidence" value="ECO:0007669"/>
    <property type="project" value="TreeGrafter"/>
</dbReference>
<dbReference type="Gene3D" id="1.10.260.40">
    <property type="entry name" value="lambda repressor-like DNA-binding domains"/>
    <property type="match status" value="1"/>
</dbReference>
<dbReference type="EMBL" id="FPIZ01000003">
    <property type="protein sequence ID" value="SFW32283.1"/>
    <property type="molecule type" value="Genomic_DNA"/>
</dbReference>
<evidence type="ECO:0000256" key="1">
    <source>
        <dbReference type="ARBA" id="ARBA00023125"/>
    </source>
</evidence>
<protein>
    <submittedName>
        <fullName evidence="3">Transcriptional regulator, XRE family with cupin sensor</fullName>
    </submittedName>
    <submittedName>
        <fullName evidence="4">XRE family transcriptional regulator</fullName>
    </submittedName>
</protein>
<dbReference type="PANTHER" id="PTHR46797">
    <property type="entry name" value="HTH-TYPE TRANSCRIPTIONAL REGULATOR"/>
    <property type="match status" value="1"/>
</dbReference>
<organism evidence="3 5">
    <name type="scientific">Chitinophaga sancti</name>
    <dbReference type="NCBI Taxonomy" id="1004"/>
    <lineage>
        <taxon>Bacteria</taxon>
        <taxon>Pseudomonadati</taxon>
        <taxon>Bacteroidota</taxon>
        <taxon>Chitinophagia</taxon>
        <taxon>Chitinophagales</taxon>
        <taxon>Chitinophagaceae</taxon>
        <taxon>Chitinophaga</taxon>
    </lineage>
</organism>
<evidence type="ECO:0000313" key="6">
    <source>
        <dbReference type="Proteomes" id="UP001326715"/>
    </source>
</evidence>
<dbReference type="GO" id="GO:0003700">
    <property type="term" value="F:DNA-binding transcription factor activity"/>
    <property type="evidence" value="ECO:0007669"/>
    <property type="project" value="TreeGrafter"/>
</dbReference>
<evidence type="ECO:0000313" key="5">
    <source>
        <dbReference type="Proteomes" id="UP000183788"/>
    </source>
</evidence>
<name>A0A1K1NAB8_9BACT</name>
<dbReference type="InterPro" id="IPR001387">
    <property type="entry name" value="Cro/C1-type_HTH"/>
</dbReference>
<dbReference type="GO" id="GO:0003677">
    <property type="term" value="F:DNA binding"/>
    <property type="evidence" value="ECO:0007669"/>
    <property type="project" value="UniProtKB-KW"/>
</dbReference>
<dbReference type="Pfam" id="PF07883">
    <property type="entry name" value="Cupin_2"/>
    <property type="match status" value="1"/>
</dbReference>
<dbReference type="Proteomes" id="UP001326715">
    <property type="component" value="Chromosome"/>
</dbReference>
<dbReference type="InterPro" id="IPR013096">
    <property type="entry name" value="Cupin_2"/>
</dbReference>
<dbReference type="InterPro" id="IPR014710">
    <property type="entry name" value="RmlC-like_jellyroll"/>
</dbReference>
<dbReference type="PANTHER" id="PTHR46797:SF2">
    <property type="entry name" value="TRANSCRIPTIONAL REGULATOR"/>
    <property type="match status" value="1"/>
</dbReference>
<dbReference type="PROSITE" id="PS50943">
    <property type="entry name" value="HTH_CROC1"/>
    <property type="match status" value="1"/>
</dbReference>
<dbReference type="SUPFAM" id="SSF47413">
    <property type="entry name" value="lambda repressor-like DNA-binding domains"/>
    <property type="match status" value="1"/>
</dbReference>
<dbReference type="OrthoDB" id="9805356at2"/>